<feature type="domain" description="MsrB" evidence="8">
    <location>
        <begin position="1"/>
        <end position="119"/>
    </location>
</feature>
<feature type="active site" evidence="7">
    <location>
        <position position="139"/>
    </location>
</feature>
<dbReference type="PROSITE" id="PS51790">
    <property type="entry name" value="MSRB"/>
    <property type="match status" value="1"/>
</dbReference>
<evidence type="ECO:0000256" key="7">
    <source>
        <dbReference type="HAMAP-Rule" id="MF_01401"/>
    </source>
</evidence>
<evidence type="ECO:0000259" key="8">
    <source>
        <dbReference type="PROSITE" id="PS51790"/>
    </source>
</evidence>
<dbReference type="InterPro" id="IPR002569">
    <property type="entry name" value="Met_Sox_Rdtase_MsrA_dom"/>
</dbReference>
<comment type="function">
    <text evidence="3 7">Has an important function as a repair enzyme for proteins that have been inactivated by oxidation. Catalyzes the reversible oxidation-reduction of methionine sulfoxide in proteins to methionine.</text>
</comment>
<comment type="catalytic activity">
    <reaction evidence="5">
        <text>L-methionyl-[protein] + [thioredoxin]-disulfide + H2O = L-methionyl-(R)-S-oxide-[protein] + [thioredoxin]-dithiol</text>
        <dbReference type="Rhea" id="RHEA:24164"/>
        <dbReference type="Rhea" id="RHEA-COMP:10698"/>
        <dbReference type="Rhea" id="RHEA-COMP:10700"/>
        <dbReference type="Rhea" id="RHEA-COMP:12313"/>
        <dbReference type="Rhea" id="RHEA-COMP:12314"/>
        <dbReference type="ChEBI" id="CHEBI:15377"/>
        <dbReference type="ChEBI" id="CHEBI:16044"/>
        <dbReference type="ChEBI" id="CHEBI:29950"/>
        <dbReference type="ChEBI" id="CHEBI:45764"/>
        <dbReference type="ChEBI" id="CHEBI:50058"/>
        <dbReference type="EC" id="1.8.4.12"/>
    </reaction>
</comment>
<comment type="catalytic activity">
    <reaction evidence="4 7">
        <text>L-methionyl-[protein] + [thioredoxin]-disulfide + H2O = L-methionyl-(S)-S-oxide-[protein] + [thioredoxin]-dithiol</text>
        <dbReference type="Rhea" id="RHEA:14217"/>
        <dbReference type="Rhea" id="RHEA-COMP:10698"/>
        <dbReference type="Rhea" id="RHEA-COMP:10700"/>
        <dbReference type="Rhea" id="RHEA-COMP:12313"/>
        <dbReference type="Rhea" id="RHEA-COMP:12315"/>
        <dbReference type="ChEBI" id="CHEBI:15377"/>
        <dbReference type="ChEBI" id="CHEBI:16044"/>
        <dbReference type="ChEBI" id="CHEBI:29950"/>
        <dbReference type="ChEBI" id="CHEBI:44120"/>
        <dbReference type="ChEBI" id="CHEBI:50058"/>
        <dbReference type="EC" id="1.8.4.11"/>
    </reaction>
</comment>
<evidence type="ECO:0000256" key="3">
    <source>
        <dbReference type="ARBA" id="ARBA00024679"/>
    </source>
</evidence>
<dbReference type="GO" id="GO:0033743">
    <property type="term" value="F:peptide-methionine (R)-S-oxide reductase activity"/>
    <property type="evidence" value="ECO:0007669"/>
    <property type="project" value="UniProtKB-EC"/>
</dbReference>
<evidence type="ECO:0000256" key="5">
    <source>
        <dbReference type="ARBA" id="ARBA00048488"/>
    </source>
</evidence>
<dbReference type="PANTHER" id="PTHR43774">
    <property type="entry name" value="PEPTIDE METHIONINE SULFOXIDE REDUCTASE"/>
    <property type="match status" value="1"/>
</dbReference>
<dbReference type="InterPro" id="IPR002579">
    <property type="entry name" value="Met_Sox_Rdtase_MsrB_dom"/>
</dbReference>
<dbReference type="InterPro" id="IPR011057">
    <property type="entry name" value="Mss4-like_sf"/>
</dbReference>
<accession>A0A9D2DFC6</accession>
<protein>
    <recommendedName>
        <fullName evidence="7">Peptide methionine sulfoxide reductase MsrA</fullName>
        <shortName evidence="7">Protein-methionine-S-oxide reductase</shortName>
        <ecNumber evidence="7">1.8.4.11</ecNumber>
    </recommendedName>
    <alternativeName>
        <fullName evidence="7">Peptide-methionine (S)-S-oxide reductase</fullName>
        <shortName evidence="7">Peptide Met(O) reductase</shortName>
    </alternativeName>
</protein>
<dbReference type="HAMAP" id="MF_01401">
    <property type="entry name" value="MsrA"/>
    <property type="match status" value="1"/>
</dbReference>
<reference evidence="9" key="2">
    <citation type="submission" date="2021-04" db="EMBL/GenBank/DDBJ databases">
        <authorList>
            <person name="Gilroy R."/>
        </authorList>
    </citation>
    <scope>NUCLEOTIDE SEQUENCE</scope>
    <source>
        <strain evidence="9">ChiHjej11B10-19426</strain>
    </source>
</reference>
<dbReference type="InterPro" id="IPR036509">
    <property type="entry name" value="Met_Sox_Rdtase_MsrA_sf"/>
</dbReference>
<sequence>MEKYPLTEAERRVIRDKATEPPFSGALLNERRPGTYLCRQCGAPLYRSDDKFDAGCGWPSFDDEIPGAVRRQPDADGQRTEIVCARCGAHLGHVFTGEGFTPKQTRHCVNSLSMEFLPAGADRSAHGHSYETAYFAGGCFWGVEYHFRHRTGVVSATSGYMGGRTDSPTYPEVCSGATGHAETVRVIFDPEIVSFEELARLFFEIHDPAQVNRQGPDIGEQYRSEILYTSEAQRRTADALIDRLTAAGYDVATRLTPAATFWPAEAYHQDYYDRRGVTPACHLRVKRF</sequence>
<evidence type="ECO:0000256" key="2">
    <source>
        <dbReference type="ARBA" id="ARBA00023268"/>
    </source>
</evidence>
<dbReference type="Pfam" id="PF01625">
    <property type="entry name" value="PMSR"/>
    <property type="match status" value="1"/>
</dbReference>
<dbReference type="EMBL" id="DXCC01000029">
    <property type="protein sequence ID" value="HIZ15769.1"/>
    <property type="molecule type" value="Genomic_DNA"/>
</dbReference>
<dbReference type="NCBIfam" id="NF004036">
    <property type="entry name" value="PRK05508.1"/>
    <property type="match status" value="1"/>
</dbReference>
<comment type="caution">
    <text evidence="9">The sequence shown here is derived from an EMBL/GenBank/DDBJ whole genome shotgun (WGS) entry which is preliminary data.</text>
</comment>
<comment type="catalytic activity">
    <reaction evidence="6 7">
        <text>[thioredoxin]-disulfide + L-methionine + H2O = L-methionine (S)-S-oxide + [thioredoxin]-dithiol</text>
        <dbReference type="Rhea" id="RHEA:19993"/>
        <dbReference type="Rhea" id="RHEA-COMP:10698"/>
        <dbReference type="Rhea" id="RHEA-COMP:10700"/>
        <dbReference type="ChEBI" id="CHEBI:15377"/>
        <dbReference type="ChEBI" id="CHEBI:29950"/>
        <dbReference type="ChEBI" id="CHEBI:50058"/>
        <dbReference type="ChEBI" id="CHEBI:57844"/>
        <dbReference type="ChEBI" id="CHEBI:58772"/>
        <dbReference type="EC" id="1.8.4.11"/>
    </reaction>
</comment>
<dbReference type="SUPFAM" id="SSF51316">
    <property type="entry name" value="Mss4-like"/>
    <property type="match status" value="1"/>
</dbReference>
<evidence type="ECO:0000313" key="10">
    <source>
        <dbReference type="Proteomes" id="UP000824014"/>
    </source>
</evidence>
<proteinExistence type="inferred from homology"/>
<dbReference type="SUPFAM" id="SSF55068">
    <property type="entry name" value="Peptide methionine sulfoxide reductase"/>
    <property type="match status" value="1"/>
</dbReference>
<dbReference type="GO" id="GO:0008113">
    <property type="term" value="F:peptide-methionine (S)-S-oxide reductase activity"/>
    <property type="evidence" value="ECO:0007669"/>
    <property type="project" value="UniProtKB-UniRule"/>
</dbReference>
<keyword evidence="2" id="KW-0511">Multifunctional enzyme</keyword>
<dbReference type="AlphaFoldDB" id="A0A9D2DFC6"/>
<comment type="similarity">
    <text evidence="7">Belongs to the MsrA Met sulfoxide reductase family.</text>
</comment>
<evidence type="ECO:0000256" key="1">
    <source>
        <dbReference type="ARBA" id="ARBA00023002"/>
    </source>
</evidence>
<dbReference type="Gene3D" id="3.30.1060.10">
    <property type="entry name" value="Peptide methionine sulphoxide reductase MsrA"/>
    <property type="match status" value="1"/>
</dbReference>
<evidence type="ECO:0000256" key="6">
    <source>
        <dbReference type="ARBA" id="ARBA00048782"/>
    </source>
</evidence>
<evidence type="ECO:0000313" key="9">
    <source>
        <dbReference type="EMBL" id="HIZ15769.1"/>
    </source>
</evidence>
<dbReference type="Proteomes" id="UP000824014">
    <property type="component" value="Unassembled WGS sequence"/>
</dbReference>
<dbReference type="Gene3D" id="2.170.150.20">
    <property type="entry name" value="Peptide methionine sulfoxide reductase"/>
    <property type="match status" value="1"/>
</dbReference>
<dbReference type="EC" id="1.8.4.11" evidence="7"/>
<dbReference type="NCBIfam" id="NF004042">
    <property type="entry name" value="PRK05550.1"/>
    <property type="match status" value="1"/>
</dbReference>
<organism evidence="9 10">
    <name type="scientific">Candidatus Tidjanibacter faecipullorum</name>
    <dbReference type="NCBI Taxonomy" id="2838766"/>
    <lineage>
        <taxon>Bacteria</taxon>
        <taxon>Pseudomonadati</taxon>
        <taxon>Bacteroidota</taxon>
        <taxon>Bacteroidia</taxon>
        <taxon>Bacteroidales</taxon>
        <taxon>Rikenellaceae</taxon>
        <taxon>Tidjanibacter</taxon>
    </lineage>
</organism>
<evidence type="ECO:0000256" key="4">
    <source>
        <dbReference type="ARBA" id="ARBA00047806"/>
    </source>
</evidence>
<reference evidence="9" key="1">
    <citation type="journal article" date="2021" name="PeerJ">
        <title>Extensive microbial diversity within the chicken gut microbiome revealed by metagenomics and culture.</title>
        <authorList>
            <person name="Gilroy R."/>
            <person name="Ravi A."/>
            <person name="Getino M."/>
            <person name="Pursley I."/>
            <person name="Horton D.L."/>
            <person name="Alikhan N.F."/>
            <person name="Baker D."/>
            <person name="Gharbi K."/>
            <person name="Hall N."/>
            <person name="Watson M."/>
            <person name="Adriaenssens E.M."/>
            <person name="Foster-Nyarko E."/>
            <person name="Jarju S."/>
            <person name="Secka A."/>
            <person name="Antonio M."/>
            <person name="Oren A."/>
            <person name="Chaudhuri R.R."/>
            <person name="La Ragione R."/>
            <person name="Hildebrand F."/>
            <person name="Pallen M.J."/>
        </authorList>
    </citation>
    <scope>NUCLEOTIDE SEQUENCE</scope>
    <source>
        <strain evidence="9">ChiHjej11B10-19426</strain>
    </source>
</reference>
<keyword evidence="1 7" id="KW-0560">Oxidoreductase</keyword>
<dbReference type="NCBIfam" id="TIGR00401">
    <property type="entry name" value="msrA"/>
    <property type="match status" value="1"/>
</dbReference>
<dbReference type="PANTHER" id="PTHR43774:SF1">
    <property type="entry name" value="PEPTIDE METHIONINE SULFOXIDE REDUCTASE MSRA 2"/>
    <property type="match status" value="1"/>
</dbReference>
<name>A0A9D2DFC6_9BACT</name>
<dbReference type="Pfam" id="PF01641">
    <property type="entry name" value="SelR"/>
    <property type="match status" value="1"/>
</dbReference>
<gene>
    <name evidence="7" type="primary">msrA</name>
    <name evidence="9" type="ORF">H9816_07675</name>
</gene>